<comment type="catalytic activity">
    <reaction evidence="5">
        <text>Hydrolysis of proteins with broad specificity for peptide bonds, and a preference for a large uncharged residue in P1. Hydrolyzes peptide amides.</text>
        <dbReference type="EC" id="3.4.21.62"/>
    </reaction>
</comment>
<dbReference type="SUPFAM" id="SSF52743">
    <property type="entry name" value="Subtilisin-like"/>
    <property type="match status" value="1"/>
</dbReference>
<evidence type="ECO:0000313" key="10">
    <source>
        <dbReference type="Proteomes" id="UP000041254"/>
    </source>
</evidence>
<proteinExistence type="inferred from homology"/>
<sequence>MHRRFRNSPVPLEPSTGPIRIAPSLRRKLDAFKMEKDGVANANDDNPRLRLIVFGETDNSMFLQHKVKVAMGRGLIRTQAELQAIHARILEEMSNETAVRVESIQKGIENVEGQILHTLNHSPVVVANLPIERIEQLLKGHPEIGYVAEDVRRERISFPTRQMAPRIGRTGGELGDDQAADHRRRRLKCDGLDRNHIHHFDKFYPDFNGASTFYGKVEGVPLGVAEAPSSHRDSAVDNEHVGFRSKANGPFRLAPPLGRLYNCIDADCKEVDDFEEADESEHATSVTGIIAGDTMDDQALDEYNRDDSVDTPDWKKAHTGVCPKCRITHYRTDGLDSSLASVLDATLACDEKHGHCPNIINFSAGALEDGCEGTGLGSRIGNSFFTAGKLLVTASGNSRHQVPVDKCSAVSPASAHAVLTVGSLGETGEIGEDGPCQGAEVAHFSSQGDFETDRTIVDVVAQGVYTSMLDAEGTFTAKGVGTSFAAPVVTGFLGVFSHWYLGSGIGTDVNDPGILMVATLLQTDFMSEQGRITHGFDRLWGGGVLKAQRFDDEHVAYPGGAAFGTVCIGEGDEVDIEVEEDNSGAFSLSAVLFWFDRRAERGLPWANVDLELNSKNGRCESKALLDNKERCRMKVKKRNSSIIRILGVRIPGTDAHCGKHKQLVYYAYSYQSDGSATKVQEGTVRG</sequence>
<evidence type="ECO:0000256" key="4">
    <source>
        <dbReference type="ARBA" id="ARBA00022825"/>
    </source>
</evidence>
<dbReference type="InterPro" id="IPR037045">
    <property type="entry name" value="S8pro/Inhibitor_I9_sf"/>
</dbReference>
<dbReference type="PANTHER" id="PTHR43806:SF11">
    <property type="entry name" value="CEREVISIN-RELATED"/>
    <property type="match status" value="1"/>
</dbReference>
<evidence type="ECO:0000256" key="2">
    <source>
        <dbReference type="ARBA" id="ARBA00022670"/>
    </source>
</evidence>
<dbReference type="GO" id="GO:0006508">
    <property type="term" value="P:proteolysis"/>
    <property type="evidence" value="ECO:0007669"/>
    <property type="project" value="UniProtKB-KW"/>
</dbReference>
<dbReference type="Gene3D" id="3.40.50.200">
    <property type="entry name" value="Peptidase S8/S53 domain"/>
    <property type="match status" value="1"/>
</dbReference>
<dbReference type="EC" id="3.4.21.62" evidence="6"/>
<dbReference type="Pfam" id="PF00082">
    <property type="entry name" value="Peptidase_S8"/>
    <property type="match status" value="1"/>
</dbReference>
<evidence type="ECO:0000313" key="9">
    <source>
        <dbReference type="EMBL" id="CEM36707.1"/>
    </source>
</evidence>
<feature type="active site" description="Charge relay system" evidence="7">
    <location>
        <position position="282"/>
    </location>
</feature>
<keyword evidence="10" id="KW-1185">Reference proteome</keyword>
<dbReference type="InterPro" id="IPR000209">
    <property type="entry name" value="Peptidase_S8/S53_dom"/>
</dbReference>
<evidence type="ECO:0000256" key="7">
    <source>
        <dbReference type="PROSITE-ProRule" id="PRU01240"/>
    </source>
</evidence>
<name>A0A0G4H099_VITBC</name>
<comment type="similarity">
    <text evidence="1 7">Belongs to the peptidase S8 family.</text>
</comment>
<keyword evidence="2 7" id="KW-0645">Protease</keyword>
<dbReference type="VEuPathDB" id="CryptoDB:Vbra_35"/>
<dbReference type="CDD" id="cd00306">
    <property type="entry name" value="Peptidases_S8_S53"/>
    <property type="match status" value="1"/>
</dbReference>
<evidence type="ECO:0000256" key="1">
    <source>
        <dbReference type="ARBA" id="ARBA00011073"/>
    </source>
</evidence>
<feature type="active site" description="Charge relay system" evidence="7">
    <location>
        <position position="233"/>
    </location>
</feature>
<gene>
    <name evidence="9" type="ORF">Vbra_35</name>
</gene>
<organism evidence="9 10">
    <name type="scientific">Vitrella brassicaformis (strain CCMP3155)</name>
    <dbReference type="NCBI Taxonomy" id="1169540"/>
    <lineage>
        <taxon>Eukaryota</taxon>
        <taxon>Sar</taxon>
        <taxon>Alveolata</taxon>
        <taxon>Colpodellida</taxon>
        <taxon>Vitrellaceae</taxon>
        <taxon>Vitrella</taxon>
    </lineage>
</organism>
<dbReference type="GO" id="GO:0004252">
    <property type="term" value="F:serine-type endopeptidase activity"/>
    <property type="evidence" value="ECO:0007669"/>
    <property type="project" value="UniProtKB-UniRule"/>
</dbReference>
<dbReference type="EMBL" id="CDMY01000904">
    <property type="protein sequence ID" value="CEM36707.1"/>
    <property type="molecule type" value="Genomic_DNA"/>
</dbReference>
<dbReference type="InParanoid" id="A0A0G4H099"/>
<keyword evidence="4 7" id="KW-0720">Serine protease</keyword>
<feature type="domain" description="Peptidase S8/S53" evidence="8">
    <location>
        <begin position="233"/>
        <end position="495"/>
    </location>
</feature>
<accession>A0A0G4H099</accession>
<protein>
    <recommendedName>
        <fullName evidence="6">subtilisin</fullName>
        <ecNumber evidence="6">3.4.21.62</ecNumber>
    </recommendedName>
</protein>
<dbReference type="PANTHER" id="PTHR43806">
    <property type="entry name" value="PEPTIDASE S8"/>
    <property type="match status" value="1"/>
</dbReference>
<dbReference type="Gene3D" id="3.30.70.80">
    <property type="entry name" value="Peptidase S8 propeptide/proteinase inhibitor I9"/>
    <property type="match status" value="1"/>
</dbReference>
<evidence type="ECO:0000256" key="6">
    <source>
        <dbReference type="ARBA" id="ARBA00023619"/>
    </source>
</evidence>
<dbReference type="Proteomes" id="UP000041254">
    <property type="component" value="Unassembled WGS sequence"/>
</dbReference>
<dbReference type="PROSITE" id="PS51892">
    <property type="entry name" value="SUBTILASE"/>
    <property type="match status" value="1"/>
</dbReference>
<reference evidence="9 10" key="1">
    <citation type="submission" date="2014-11" db="EMBL/GenBank/DDBJ databases">
        <authorList>
            <person name="Zhu J."/>
            <person name="Qi W."/>
            <person name="Song R."/>
        </authorList>
    </citation>
    <scope>NUCLEOTIDE SEQUENCE [LARGE SCALE GENOMIC DNA]</scope>
</reference>
<evidence type="ECO:0000256" key="3">
    <source>
        <dbReference type="ARBA" id="ARBA00022801"/>
    </source>
</evidence>
<dbReference type="AlphaFoldDB" id="A0A0G4H099"/>
<keyword evidence="3 7" id="KW-0378">Hydrolase</keyword>
<feature type="active site" description="Charge relay system" evidence="7">
    <location>
        <position position="483"/>
    </location>
</feature>
<dbReference type="InterPro" id="IPR036852">
    <property type="entry name" value="Peptidase_S8/S53_dom_sf"/>
</dbReference>
<dbReference type="PhylomeDB" id="A0A0G4H099"/>
<dbReference type="InterPro" id="IPR050131">
    <property type="entry name" value="Peptidase_S8_subtilisin-like"/>
</dbReference>
<evidence type="ECO:0000259" key="8">
    <source>
        <dbReference type="Pfam" id="PF00082"/>
    </source>
</evidence>
<evidence type="ECO:0000256" key="5">
    <source>
        <dbReference type="ARBA" id="ARBA00023529"/>
    </source>
</evidence>